<reference evidence="2" key="1">
    <citation type="submission" date="2021-02" db="EMBL/GenBank/DDBJ databases">
        <authorList>
            <person name="Nowell W R."/>
        </authorList>
    </citation>
    <scope>NUCLEOTIDE SEQUENCE</scope>
</reference>
<feature type="non-terminal residue" evidence="2">
    <location>
        <position position="21"/>
    </location>
</feature>
<name>A0A8S2P4J2_9BILA</name>
<evidence type="ECO:0000313" key="3">
    <source>
        <dbReference type="Proteomes" id="UP000681722"/>
    </source>
</evidence>
<feature type="compositionally biased region" description="Gly residues" evidence="1">
    <location>
        <begin position="8"/>
        <end position="21"/>
    </location>
</feature>
<evidence type="ECO:0000313" key="2">
    <source>
        <dbReference type="EMBL" id="CAF4025087.1"/>
    </source>
</evidence>
<evidence type="ECO:0000256" key="1">
    <source>
        <dbReference type="SAM" id="MobiDB-lite"/>
    </source>
</evidence>
<feature type="region of interest" description="Disordered" evidence="1">
    <location>
        <begin position="1"/>
        <end position="21"/>
    </location>
</feature>
<accession>A0A8S2P4J2</accession>
<protein>
    <submittedName>
        <fullName evidence="2">Uncharacterized protein</fullName>
    </submittedName>
</protein>
<comment type="caution">
    <text evidence="2">The sequence shown here is derived from an EMBL/GenBank/DDBJ whole genome shotgun (WGS) entry which is preliminary data.</text>
</comment>
<proteinExistence type="predicted"/>
<gene>
    <name evidence="2" type="ORF">SRO942_LOCUS26385</name>
</gene>
<dbReference type="AlphaFoldDB" id="A0A8S2P4J2"/>
<organism evidence="2 3">
    <name type="scientific">Didymodactylos carnosus</name>
    <dbReference type="NCBI Taxonomy" id="1234261"/>
    <lineage>
        <taxon>Eukaryota</taxon>
        <taxon>Metazoa</taxon>
        <taxon>Spiralia</taxon>
        <taxon>Gnathifera</taxon>
        <taxon>Rotifera</taxon>
        <taxon>Eurotatoria</taxon>
        <taxon>Bdelloidea</taxon>
        <taxon>Philodinida</taxon>
        <taxon>Philodinidae</taxon>
        <taxon>Didymodactylos</taxon>
    </lineage>
</organism>
<dbReference type="Proteomes" id="UP000681722">
    <property type="component" value="Unassembled WGS sequence"/>
</dbReference>
<sequence length="21" mass="2120">MHDDRGGGEGTGRFGCGVRGV</sequence>
<dbReference type="EMBL" id="CAJOBC010015718">
    <property type="protein sequence ID" value="CAF4025087.1"/>
    <property type="molecule type" value="Genomic_DNA"/>
</dbReference>